<name>A0A183TTP2_SCHSO</name>
<dbReference type="Proteomes" id="UP000275846">
    <property type="component" value="Unassembled WGS sequence"/>
</dbReference>
<evidence type="ECO:0000313" key="3">
    <source>
        <dbReference type="Proteomes" id="UP000275846"/>
    </source>
</evidence>
<evidence type="ECO:0000313" key="4">
    <source>
        <dbReference type="WBParaSite" id="SSLN_0002057701-mRNA-1"/>
    </source>
</evidence>
<reference evidence="2 3" key="2">
    <citation type="submission" date="2018-11" db="EMBL/GenBank/DDBJ databases">
        <authorList>
            <consortium name="Pathogen Informatics"/>
        </authorList>
    </citation>
    <scope>NUCLEOTIDE SEQUENCE [LARGE SCALE GENOMIC DNA]</scope>
    <source>
        <strain evidence="2 3">NST_G2</strain>
    </source>
</reference>
<evidence type="ECO:0000313" key="2">
    <source>
        <dbReference type="EMBL" id="VDM06226.1"/>
    </source>
</evidence>
<keyword evidence="3" id="KW-1185">Reference proteome</keyword>
<proteinExistence type="predicted"/>
<dbReference type="AlphaFoldDB" id="A0A183TTP2"/>
<dbReference type="WBParaSite" id="SSLN_0002057701-mRNA-1">
    <property type="protein sequence ID" value="SSLN_0002057701-mRNA-1"/>
    <property type="gene ID" value="SSLN_0002057701"/>
</dbReference>
<dbReference type="OrthoDB" id="6290959at2759"/>
<sequence length="152" mass="16733">MRIAEHAAAVRRNDTGPQVAAHSTGPSHTFNFDQAEILARGDNHVGREPLEVWFSGPQSINKCNDLPVPYSALRLCLGKVVSHAEKAWMATVPGANVGEPQLPKSSHRMESDRQQLNYEPSLHQLRPRAMSVGTDNLDKHAGAQQQHDNCIL</sequence>
<dbReference type="EMBL" id="UYSU01049724">
    <property type="protein sequence ID" value="VDM06226.1"/>
    <property type="molecule type" value="Genomic_DNA"/>
</dbReference>
<reference evidence="4" key="1">
    <citation type="submission" date="2016-06" db="UniProtKB">
        <authorList>
            <consortium name="WormBaseParasite"/>
        </authorList>
    </citation>
    <scope>IDENTIFICATION</scope>
</reference>
<accession>A0A183TTP2</accession>
<gene>
    <name evidence="2" type="ORF">SSLN_LOCUS19840</name>
</gene>
<evidence type="ECO:0000256" key="1">
    <source>
        <dbReference type="SAM" id="MobiDB-lite"/>
    </source>
</evidence>
<organism evidence="4">
    <name type="scientific">Schistocephalus solidus</name>
    <name type="common">Tapeworm</name>
    <dbReference type="NCBI Taxonomy" id="70667"/>
    <lineage>
        <taxon>Eukaryota</taxon>
        <taxon>Metazoa</taxon>
        <taxon>Spiralia</taxon>
        <taxon>Lophotrochozoa</taxon>
        <taxon>Platyhelminthes</taxon>
        <taxon>Cestoda</taxon>
        <taxon>Eucestoda</taxon>
        <taxon>Diphyllobothriidea</taxon>
        <taxon>Diphyllobothriidae</taxon>
        <taxon>Schistocephalus</taxon>
    </lineage>
</organism>
<protein>
    <submittedName>
        <fullName evidence="2 4">Uncharacterized protein</fullName>
    </submittedName>
</protein>
<feature type="region of interest" description="Disordered" evidence="1">
    <location>
        <begin position="1"/>
        <end position="27"/>
    </location>
</feature>